<keyword evidence="2" id="KW-1185">Reference proteome</keyword>
<evidence type="ECO:0008006" key="3">
    <source>
        <dbReference type="Google" id="ProtNLM"/>
    </source>
</evidence>
<sequence>MSSEHTFLFASLGDKKPTTARKVHIRRLYDLLQLCLQRHDLPRARRAWAILARCKEVDWKTMWTTGVHLLGEDTNTSESNASRLEFLRAMMLQHPEEREIIIKELILRLVLSGRYQDALDELELYLPSFPYQDNPVLHTYAGLICIYLAQPSAPLVHNEDQLPDTPKSFNLILLRDAQAHLEHAKTLDPGNAVANGFLERVPSYVRTIIQYINASITACDIGKPAAGTRWSGSRFRQ</sequence>
<dbReference type="Proteomes" id="UP000054166">
    <property type="component" value="Unassembled WGS sequence"/>
</dbReference>
<evidence type="ECO:0000313" key="1">
    <source>
        <dbReference type="EMBL" id="KIM91107.1"/>
    </source>
</evidence>
<evidence type="ECO:0000313" key="2">
    <source>
        <dbReference type="Proteomes" id="UP000054166"/>
    </source>
</evidence>
<accession>A0A0C3CN74</accession>
<dbReference type="InterPro" id="IPR053029">
    <property type="entry name" value="RNA_pol_I-specific_init_factor"/>
</dbReference>
<organism evidence="1 2">
    <name type="scientific">Piloderma croceum (strain F 1598)</name>
    <dbReference type="NCBI Taxonomy" id="765440"/>
    <lineage>
        <taxon>Eukaryota</taxon>
        <taxon>Fungi</taxon>
        <taxon>Dikarya</taxon>
        <taxon>Basidiomycota</taxon>
        <taxon>Agaricomycotina</taxon>
        <taxon>Agaricomycetes</taxon>
        <taxon>Agaricomycetidae</taxon>
        <taxon>Atheliales</taxon>
        <taxon>Atheliaceae</taxon>
        <taxon>Piloderma</taxon>
    </lineage>
</organism>
<dbReference type="GO" id="GO:0042790">
    <property type="term" value="P:nucleolar large rRNA transcription by RNA polymerase I"/>
    <property type="evidence" value="ECO:0007669"/>
    <property type="project" value="TreeGrafter"/>
</dbReference>
<dbReference type="GO" id="GO:0001164">
    <property type="term" value="F:RNA polymerase I core promoter sequence-specific DNA binding"/>
    <property type="evidence" value="ECO:0007669"/>
    <property type="project" value="InterPro"/>
</dbReference>
<dbReference type="FunCoup" id="A0A0C3CN74">
    <property type="interactions" value="42"/>
</dbReference>
<dbReference type="GO" id="GO:0017025">
    <property type="term" value="F:TBP-class protein binding"/>
    <property type="evidence" value="ECO:0007669"/>
    <property type="project" value="TreeGrafter"/>
</dbReference>
<proteinExistence type="predicted"/>
<dbReference type="STRING" id="765440.A0A0C3CN74"/>
<dbReference type="GO" id="GO:0001181">
    <property type="term" value="F:RNA polymerase I general transcription initiation factor activity"/>
    <property type="evidence" value="ECO:0007669"/>
    <property type="project" value="InterPro"/>
</dbReference>
<reference evidence="1 2" key="1">
    <citation type="submission" date="2014-04" db="EMBL/GenBank/DDBJ databases">
        <authorList>
            <consortium name="DOE Joint Genome Institute"/>
            <person name="Kuo A."/>
            <person name="Tarkka M."/>
            <person name="Buscot F."/>
            <person name="Kohler A."/>
            <person name="Nagy L.G."/>
            <person name="Floudas D."/>
            <person name="Copeland A."/>
            <person name="Barry K.W."/>
            <person name="Cichocki N."/>
            <person name="Veneault-Fourrey C."/>
            <person name="LaButti K."/>
            <person name="Lindquist E.A."/>
            <person name="Lipzen A."/>
            <person name="Lundell T."/>
            <person name="Morin E."/>
            <person name="Murat C."/>
            <person name="Sun H."/>
            <person name="Tunlid A."/>
            <person name="Henrissat B."/>
            <person name="Grigoriev I.V."/>
            <person name="Hibbett D.S."/>
            <person name="Martin F."/>
            <person name="Nordberg H.P."/>
            <person name="Cantor M.N."/>
            <person name="Hua S.X."/>
        </authorList>
    </citation>
    <scope>NUCLEOTIDE SEQUENCE [LARGE SCALE GENOMIC DNA]</scope>
    <source>
        <strain evidence="1 2">F 1598</strain>
    </source>
</reference>
<protein>
    <recommendedName>
        <fullName evidence="3">ER membrane protein complex subunit 2</fullName>
    </recommendedName>
</protein>
<name>A0A0C3CN74_PILCF</name>
<dbReference type="EMBL" id="KN832972">
    <property type="protein sequence ID" value="KIM91107.1"/>
    <property type="molecule type" value="Genomic_DNA"/>
</dbReference>
<dbReference type="OrthoDB" id="2159786at2759"/>
<dbReference type="HOGENOM" id="CLU_081658_0_0_1"/>
<dbReference type="GO" id="GO:0070860">
    <property type="term" value="C:RNA polymerase I core factor complex"/>
    <property type="evidence" value="ECO:0007669"/>
    <property type="project" value="TreeGrafter"/>
</dbReference>
<dbReference type="AlphaFoldDB" id="A0A0C3CN74"/>
<dbReference type="PANTHER" id="PTHR28244">
    <property type="entry name" value="RNA POLYMERASE I-SPECIFIC TRANSCRIPTION INITIATION FACTOR RRN11"/>
    <property type="match status" value="1"/>
</dbReference>
<dbReference type="InParanoid" id="A0A0C3CN74"/>
<dbReference type="Pfam" id="PF04090">
    <property type="entry name" value="Rrn11"/>
    <property type="match status" value="1"/>
</dbReference>
<gene>
    <name evidence="1" type="ORF">PILCRDRAFT_59492</name>
</gene>
<dbReference type="PANTHER" id="PTHR28244:SF1">
    <property type="entry name" value="RNA POLYMERASE I-SPECIFIC TRANSCRIPTION INITIATION FACTOR RRN11"/>
    <property type="match status" value="1"/>
</dbReference>
<reference evidence="2" key="2">
    <citation type="submission" date="2015-01" db="EMBL/GenBank/DDBJ databases">
        <title>Evolutionary Origins and Diversification of the Mycorrhizal Mutualists.</title>
        <authorList>
            <consortium name="DOE Joint Genome Institute"/>
            <consortium name="Mycorrhizal Genomics Consortium"/>
            <person name="Kohler A."/>
            <person name="Kuo A."/>
            <person name="Nagy L.G."/>
            <person name="Floudas D."/>
            <person name="Copeland A."/>
            <person name="Barry K.W."/>
            <person name="Cichocki N."/>
            <person name="Veneault-Fourrey C."/>
            <person name="LaButti K."/>
            <person name="Lindquist E.A."/>
            <person name="Lipzen A."/>
            <person name="Lundell T."/>
            <person name="Morin E."/>
            <person name="Murat C."/>
            <person name="Riley R."/>
            <person name="Ohm R."/>
            <person name="Sun H."/>
            <person name="Tunlid A."/>
            <person name="Henrissat B."/>
            <person name="Grigoriev I.V."/>
            <person name="Hibbett D.S."/>
            <person name="Martin F."/>
        </authorList>
    </citation>
    <scope>NUCLEOTIDE SEQUENCE [LARGE SCALE GENOMIC DNA]</scope>
    <source>
        <strain evidence="2">F 1598</strain>
    </source>
</reference>
<dbReference type="InterPro" id="IPR007224">
    <property type="entry name" value="TIF_Rrn11"/>
</dbReference>